<feature type="domain" description="GGDEF" evidence="2">
    <location>
        <begin position="153"/>
        <end position="285"/>
    </location>
</feature>
<organism evidence="3 8">
    <name type="scientific">Nitrosomonas ureae</name>
    <dbReference type="NCBI Taxonomy" id="44577"/>
    <lineage>
        <taxon>Bacteria</taxon>
        <taxon>Pseudomonadati</taxon>
        <taxon>Pseudomonadota</taxon>
        <taxon>Betaproteobacteria</taxon>
        <taxon>Nitrosomonadales</taxon>
        <taxon>Nitrosomonadaceae</taxon>
        <taxon>Nitrosomonas</taxon>
    </lineage>
</organism>
<dbReference type="SUPFAM" id="SSF141868">
    <property type="entry name" value="EAL domain-like"/>
    <property type="match status" value="1"/>
</dbReference>
<sequence>MNSRVSFNLLSDICDFAVCINAQGIIQQASKSSQEFLQLSKGLLHESIGLYIQPEDIALFWDAQEKARKTGEKQTLICRVLRQLMLPIWVDCYIHRLVDDQYIVIAFDATHWKESETRLAYFSTHDTLTGLPGKVLLDDRIGMNIQTAQREKSFLSLVVISLDGYRKINDLLGHSIGDELIRGVAERLQNCVRRSDTVARVSDDEFSMIMIGVGQNNIEMIVRKILTALQQSFRISEHTLHISASLGISLYPEHGSSASHLYRHAEVAMYRAKTLGKNHWKIYSDQVDDSERSDLSLESAMYQGIENGEFMLHYQPIFCAQTGQLRGAEALMRWKNPNQGFIPPIKFIPLAENSGLIKILGAWALRSACYQAKQWQNAGLKDFYISVNVSPRQFVQEDFLEMINGVLSESGLLPQNLMLEITEGVLMENPQRSGEILTQLHVAGVKIAIDDFGTGYSSLAYLKKFPLSVLKIDKSFVDDVINCAKDMAIIGTILSLAEGLNLMVVAEGVENDAQLGFLKQEGCNLVQGYLTGRPVHSEDFKDKYLA</sequence>
<gene>
    <name evidence="3" type="ORF">C8R28_101331</name>
    <name evidence="4" type="ORF">SAMN05216406_14220</name>
    <name evidence="5" type="ORF">SAMN05421510_100647</name>
</gene>
<dbReference type="InterPro" id="IPR043128">
    <property type="entry name" value="Rev_trsase/Diguanyl_cyclase"/>
</dbReference>
<dbReference type="InterPro" id="IPR001633">
    <property type="entry name" value="EAL_dom"/>
</dbReference>
<dbReference type="Gene3D" id="3.30.450.20">
    <property type="entry name" value="PAS domain"/>
    <property type="match status" value="1"/>
</dbReference>
<evidence type="ECO:0000313" key="3">
    <source>
        <dbReference type="EMBL" id="PTQ85558.1"/>
    </source>
</evidence>
<dbReference type="Proteomes" id="UP000181998">
    <property type="component" value="Unassembled WGS sequence"/>
</dbReference>
<reference evidence="4 6" key="2">
    <citation type="submission" date="2016-10" db="EMBL/GenBank/DDBJ databases">
        <authorList>
            <person name="de Groot N.N."/>
        </authorList>
    </citation>
    <scope>NUCLEOTIDE SEQUENCE [LARGE SCALE GENOMIC DNA]</scope>
    <source>
        <strain evidence="4">Nm10</strain>
        <strain evidence="5 6">Nm9</strain>
    </source>
</reference>
<dbReference type="AlphaFoldDB" id="A0A0S3AKE3"/>
<feature type="domain" description="EAL" evidence="1">
    <location>
        <begin position="294"/>
        <end position="546"/>
    </location>
</feature>
<dbReference type="PANTHER" id="PTHR44757">
    <property type="entry name" value="DIGUANYLATE CYCLASE DGCP"/>
    <property type="match status" value="1"/>
</dbReference>
<accession>A0A0S3AKE3</accession>
<dbReference type="InterPro" id="IPR000160">
    <property type="entry name" value="GGDEF_dom"/>
</dbReference>
<dbReference type="CDD" id="cd01948">
    <property type="entry name" value="EAL"/>
    <property type="match status" value="1"/>
</dbReference>
<dbReference type="InterPro" id="IPR035965">
    <property type="entry name" value="PAS-like_dom_sf"/>
</dbReference>
<evidence type="ECO:0000313" key="7">
    <source>
        <dbReference type="Proteomes" id="UP000182882"/>
    </source>
</evidence>
<reference evidence="7" key="1">
    <citation type="submission" date="2016-10" db="EMBL/GenBank/DDBJ databases">
        <authorList>
            <person name="Varghese N."/>
            <person name="Submissions S."/>
        </authorList>
    </citation>
    <scope>NUCLEOTIDE SEQUENCE [LARGE SCALE GENOMIC DNA]</scope>
    <source>
        <strain evidence="7">Nm10</strain>
    </source>
</reference>
<dbReference type="NCBIfam" id="TIGR00254">
    <property type="entry name" value="GGDEF"/>
    <property type="match status" value="1"/>
</dbReference>
<dbReference type="Proteomes" id="UP000182882">
    <property type="component" value="Unassembled WGS sequence"/>
</dbReference>
<evidence type="ECO:0000259" key="2">
    <source>
        <dbReference type="PROSITE" id="PS50887"/>
    </source>
</evidence>
<evidence type="ECO:0000313" key="4">
    <source>
        <dbReference type="EMBL" id="SDU27656.1"/>
    </source>
</evidence>
<dbReference type="EMBL" id="FNLN01000042">
    <property type="protein sequence ID" value="SDU27656.1"/>
    <property type="molecule type" value="Genomic_DNA"/>
</dbReference>
<evidence type="ECO:0000259" key="1">
    <source>
        <dbReference type="PROSITE" id="PS50883"/>
    </source>
</evidence>
<evidence type="ECO:0000313" key="8">
    <source>
        <dbReference type="Proteomes" id="UP000244110"/>
    </source>
</evidence>
<dbReference type="STRING" id="44577.ATY38_10605"/>
<dbReference type="Gene3D" id="3.20.20.450">
    <property type="entry name" value="EAL domain"/>
    <property type="match status" value="1"/>
</dbReference>
<dbReference type="Gene3D" id="3.30.70.270">
    <property type="match status" value="1"/>
</dbReference>
<dbReference type="EMBL" id="FOFX01000006">
    <property type="protein sequence ID" value="SEP84071.1"/>
    <property type="molecule type" value="Genomic_DNA"/>
</dbReference>
<dbReference type="InterPro" id="IPR000014">
    <property type="entry name" value="PAS"/>
</dbReference>
<dbReference type="PROSITE" id="PS50883">
    <property type="entry name" value="EAL"/>
    <property type="match status" value="1"/>
</dbReference>
<name>A0A0S3AKE3_9PROT</name>
<dbReference type="InterPro" id="IPR035919">
    <property type="entry name" value="EAL_sf"/>
</dbReference>
<dbReference type="PROSITE" id="PS50887">
    <property type="entry name" value="GGDEF"/>
    <property type="match status" value="1"/>
</dbReference>
<dbReference type="RefSeq" id="WP_062559277.1">
    <property type="nucleotide sequence ID" value="NZ_CP013341.1"/>
</dbReference>
<dbReference type="SUPFAM" id="SSF55073">
    <property type="entry name" value="Nucleotide cyclase"/>
    <property type="match status" value="1"/>
</dbReference>
<dbReference type="InterPro" id="IPR052155">
    <property type="entry name" value="Biofilm_reg_signaling"/>
</dbReference>
<proteinExistence type="predicted"/>
<evidence type="ECO:0000313" key="5">
    <source>
        <dbReference type="EMBL" id="SEP84071.1"/>
    </source>
</evidence>
<dbReference type="PANTHER" id="PTHR44757:SF2">
    <property type="entry name" value="BIOFILM ARCHITECTURE MAINTENANCE PROTEIN MBAA"/>
    <property type="match status" value="1"/>
</dbReference>
<dbReference type="InterPro" id="IPR029787">
    <property type="entry name" value="Nucleotide_cyclase"/>
</dbReference>
<dbReference type="SMART" id="SM00052">
    <property type="entry name" value="EAL"/>
    <property type="match status" value="1"/>
</dbReference>
<dbReference type="CDD" id="cd01949">
    <property type="entry name" value="GGDEF"/>
    <property type="match status" value="1"/>
</dbReference>
<dbReference type="Pfam" id="PF00990">
    <property type="entry name" value="GGDEF"/>
    <property type="match status" value="1"/>
</dbReference>
<dbReference type="SMART" id="SM00267">
    <property type="entry name" value="GGDEF"/>
    <property type="match status" value="1"/>
</dbReference>
<dbReference type="Proteomes" id="UP000244110">
    <property type="component" value="Unassembled WGS sequence"/>
</dbReference>
<dbReference type="OrthoDB" id="9813903at2"/>
<evidence type="ECO:0000313" key="6">
    <source>
        <dbReference type="Proteomes" id="UP000181998"/>
    </source>
</evidence>
<dbReference type="CDD" id="cd00130">
    <property type="entry name" value="PAS"/>
    <property type="match status" value="1"/>
</dbReference>
<protein>
    <submittedName>
        <fullName evidence="4">Diguanylate cyclase (GGDEF) domain-containing protein</fullName>
    </submittedName>
    <submittedName>
        <fullName evidence="3">Diguanylate cyclase (GGDEF)-like protein</fullName>
    </submittedName>
</protein>
<dbReference type="EMBL" id="QAOL01000013">
    <property type="protein sequence ID" value="PTQ85558.1"/>
    <property type="molecule type" value="Genomic_DNA"/>
</dbReference>
<dbReference type="FunFam" id="3.20.20.450:FF:000001">
    <property type="entry name" value="Cyclic di-GMP phosphodiesterase yahA"/>
    <property type="match status" value="1"/>
</dbReference>
<dbReference type="KEGG" id="nur:ATY38_10605"/>
<reference evidence="3 8" key="3">
    <citation type="submission" date="2018-04" db="EMBL/GenBank/DDBJ databases">
        <title>Active sludge and wastewater microbial communities from Klosterneuburg, Austria.</title>
        <authorList>
            <person name="Wagner M."/>
        </authorList>
    </citation>
    <scope>NUCLEOTIDE SEQUENCE [LARGE SCALE GENOMIC DNA]</scope>
    <source>
        <strain evidence="3 8">Nm4</strain>
    </source>
</reference>
<dbReference type="Pfam" id="PF00563">
    <property type="entry name" value="EAL"/>
    <property type="match status" value="1"/>
</dbReference>
<keyword evidence="7" id="KW-1185">Reference proteome</keyword>
<dbReference type="SUPFAM" id="SSF55785">
    <property type="entry name" value="PYP-like sensor domain (PAS domain)"/>
    <property type="match status" value="1"/>
</dbReference>